<sequence length="157" mass="16550">MYPGKSTRDRSGTLGDLIVSWIGSLETASASGTAMLSSKSTFWTCWKSVRLNILSAGNSAVSAANELSFTKVSSIGRLVTILDPLGRNSLPTIDSSTEDLPLLCDPITTIDGNLSALDPPILSKMLRISIICRVRLSIASSVLSWTFSSSSSSSSSS</sequence>
<evidence type="ECO:0000313" key="2">
    <source>
        <dbReference type="Proteomes" id="UP000769157"/>
    </source>
</evidence>
<dbReference type="AlphaFoldDB" id="A0A9P8NZF9"/>
<dbReference type="EMBL" id="JAEUBE010000378">
    <property type="protein sequence ID" value="KAH3662304.1"/>
    <property type="molecule type" value="Genomic_DNA"/>
</dbReference>
<comment type="caution">
    <text evidence="1">The sequence shown here is derived from an EMBL/GenBank/DDBJ whole genome shotgun (WGS) entry which is preliminary data.</text>
</comment>
<evidence type="ECO:0000313" key="1">
    <source>
        <dbReference type="EMBL" id="KAH3662304.1"/>
    </source>
</evidence>
<dbReference type="GeneID" id="70237518"/>
<dbReference type="OrthoDB" id="10599882at2759"/>
<dbReference type="RefSeq" id="XP_046059393.1">
    <property type="nucleotide sequence ID" value="XM_046206749.1"/>
</dbReference>
<gene>
    <name evidence="1" type="ORF">OGAPHI_005554</name>
</gene>
<reference evidence="1" key="1">
    <citation type="journal article" date="2021" name="Open Biol.">
        <title>Shared evolutionary footprints suggest mitochondrial oxidative damage underlies multiple complex I losses in fungi.</title>
        <authorList>
            <person name="Schikora-Tamarit M.A."/>
            <person name="Marcet-Houben M."/>
            <person name="Nosek J."/>
            <person name="Gabaldon T."/>
        </authorList>
    </citation>
    <scope>NUCLEOTIDE SEQUENCE</scope>
    <source>
        <strain evidence="1">CBS6075</strain>
    </source>
</reference>
<reference evidence="1" key="2">
    <citation type="submission" date="2021-01" db="EMBL/GenBank/DDBJ databases">
        <authorList>
            <person name="Schikora-Tamarit M.A."/>
        </authorList>
    </citation>
    <scope>NUCLEOTIDE SEQUENCE</scope>
    <source>
        <strain evidence="1">CBS6075</strain>
    </source>
</reference>
<name>A0A9P8NZF9_9ASCO</name>
<protein>
    <submittedName>
        <fullName evidence="1">Uncharacterized protein</fullName>
    </submittedName>
</protein>
<keyword evidence="2" id="KW-1185">Reference proteome</keyword>
<dbReference type="Proteomes" id="UP000769157">
    <property type="component" value="Unassembled WGS sequence"/>
</dbReference>
<organism evidence="1 2">
    <name type="scientific">Ogataea philodendri</name>
    <dbReference type="NCBI Taxonomy" id="1378263"/>
    <lineage>
        <taxon>Eukaryota</taxon>
        <taxon>Fungi</taxon>
        <taxon>Dikarya</taxon>
        <taxon>Ascomycota</taxon>
        <taxon>Saccharomycotina</taxon>
        <taxon>Pichiomycetes</taxon>
        <taxon>Pichiales</taxon>
        <taxon>Pichiaceae</taxon>
        <taxon>Ogataea</taxon>
    </lineage>
</organism>
<proteinExistence type="predicted"/>
<accession>A0A9P8NZF9</accession>